<protein>
    <submittedName>
        <fullName evidence="3">Uncharacterized protein</fullName>
    </submittedName>
</protein>
<dbReference type="AlphaFoldDB" id="A0A4V2K6Y4"/>
<evidence type="ECO:0000313" key="2">
    <source>
        <dbReference type="EMBL" id="TBU30850.1"/>
    </source>
</evidence>
<dbReference type="EMBL" id="ML143403">
    <property type="protein sequence ID" value="TBU30850.1"/>
    <property type="molecule type" value="Genomic_DNA"/>
</dbReference>
<dbReference type="Proteomes" id="UP000292082">
    <property type="component" value="Unassembled WGS sequence"/>
</dbReference>
<feature type="compositionally biased region" description="Pro residues" evidence="1">
    <location>
        <begin position="9"/>
        <end position="18"/>
    </location>
</feature>
<feature type="region of interest" description="Disordered" evidence="1">
    <location>
        <begin position="1"/>
        <end position="25"/>
    </location>
</feature>
<evidence type="ECO:0000256" key="1">
    <source>
        <dbReference type="SAM" id="MobiDB-lite"/>
    </source>
</evidence>
<dbReference type="OrthoDB" id="269227at2759"/>
<dbReference type="SUPFAM" id="SSF54373">
    <property type="entry name" value="FAD-linked reductases, C-terminal domain"/>
    <property type="match status" value="1"/>
</dbReference>
<evidence type="ECO:0000313" key="4">
    <source>
        <dbReference type="Proteomes" id="UP000292082"/>
    </source>
</evidence>
<dbReference type="EMBL" id="ML145200">
    <property type="protein sequence ID" value="TBU53978.1"/>
    <property type="molecule type" value="Genomic_DNA"/>
</dbReference>
<gene>
    <name evidence="3" type="ORF">BD310DRAFT_829025</name>
    <name evidence="2" type="ORF">BD311DRAFT_658208</name>
</gene>
<evidence type="ECO:0000313" key="3">
    <source>
        <dbReference type="EMBL" id="TBU53978.1"/>
    </source>
</evidence>
<sequence>SKGSVTLPSAPPFDPPVNDPAFLNSTSDGYPMGGAIRAAVRFVSEKTQDDFVTGQANGFANVDLDEDKDVDA</sequence>
<accession>A0A4V2K6Y4</accession>
<organism evidence="3 4">
    <name type="scientific">Dichomitus squalens</name>
    <dbReference type="NCBI Taxonomy" id="114155"/>
    <lineage>
        <taxon>Eukaryota</taxon>
        <taxon>Fungi</taxon>
        <taxon>Dikarya</taxon>
        <taxon>Basidiomycota</taxon>
        <taxon>Agaricomycotina</taxon>
        <taxon>Agaricomycetes</taxon>
        <taxon>Polyporales</taxon>
        <taxon>Polyporaceae</taxon>
        <taxon>Dichomitus</taxon>
    </lineage>
</organism>
<dbReference type="Gene3D" id="3.30.560.10">
    <property type="entry name" value="Glucose Oxidase, domain 3"/>
    <property type="match status" value="1"/>
</dbReference>
<dbReference type="Proteomes" id="UP000292957">
    <property type="component" value="Unassembled WGS sequence"/>
</dbReference>
<reference evidence="3 4" key="1">
    <citation type="submission" date="2019-01" db="EMBL/GenBank/DDBJ databases">
        <title>Draft genome sequences of three monokaryotic isolates of the white-rot basidiomycete fungus Dichomitus squalens.</title>
        <authorList>
            <consortium name="DOE Joint Genome Institute"/>
            <person name="Lopez S.C."/>
            <person name="Andreopoulos B."/>
            <person name="Pangilinan J."/>
            <person name="Lipzen A."/>
            <person name="Riley R."/>
            <person name="Ahrendt S."/>
            <person name="Ng V."/>
            <person name="Barry K."/>
            <person name="Daum C."/>
            <person name="Grigoriev I.V."/>
            <person name="Hilden K.S."/>
            <person name="Makela M.R."/>
            <person name="de Vries R.P."/>
        </authorList>
    </citation>
    <scope>NUCLEOTIDE SEQUENCE [LARGE SCALE GENOMIC DNA]</scope>
    <source>
        <strain evidence="3 4">CBS 464.89</strain>
        <strain evidence="2">OM18370.1</strain>
    </source>
</reference>
<name>A0A4V2K6Y4_9APHY</name>
<keyword evidence="4" id="KW-1185">Reference proteome</keyword>
<proteinExistence type="predicted"/>
<feature type="non-terminal residue" evidence="3">
    <location>
        <position position="1"/>
    </location>
</feature>